<evidence type="ECO:0000313" key="3">
    <source>
        <dbReference type="Proteomes" id="UP001058003"/>
    </source>
</evidence>
<dbReference type="EMBL" id="CP073767">
    <property type="protein sequence ID" value="UWZ51580.1"/>
    <property type="molecule type" value="Genomic_DNA"/>
</dbReference>
<reference evidence="2" key="1">
    <citation type="submission" date="2021-04" db="EMBL/GenBank/DDBJ databases">
        <title>Dactylosporangium aurantiacum NRRL B-8018 full assembly.</title>
        <authorList>
            <person name="Hartkoorn R.C."/>
            <person name="Beaudoing E."/>
            <person name="Hot D."/>
        </authorList>
    </citation>
    <scope>NUCLEOTIDE SEQUENCE</scope>
    <source>
        <strain evidence="2">NRRL B-8018</strain>
    </source>
</reference>
<gene>
    <name evidence="2" type="ORF">Daura_33190</name>
</gene>
<accession>A0A9Q9MEL6</accession>
<dbReference type="OrthoDB" id="3527508at2"/>
<dbReference type="AlphaFoldDB" id="A0A9Q9MEL6"/>
<dbReference type="Proteomes" id="UP001058003">
    <property type="component" value="Chromosome"/>
</dbReference>
<keyword evidence="1" id="KW-0812">Transmembrane</keyword>
<feature type="transmembrane region" description="Helical" evidence="1">
    <location>
        <begin position="12"/>
        <end position="30"/>
    </location>
</feature>
<proteinExistence type="predicted"/>
<evidence type="ECO:0000313" key="2">
    <source>
        <dbReference type="EMBL" id="UWZ51580.1"/>
    </source>
</evidence>
<protein>
    <submittedName>
        <fullName evidence="2">Uncharacterized protein</fullName>
    </submittedName>
</protein>
<keyword evidence="3" id="KW-1185">Reference proteome</keyword>
<name>A0A9Q9MEL6_9ACTN</name>
<keyword evidence="1" id="KW-1133">Transmembrane helix</keyword>
<dbReference type="RefSeq" id="WP_156089497.1">
    <property type="nucleotide sequence ID" value="NZ_CP073767.1"/>
</dbReference>
<dbReference type="KEGG" id="daur:Daura_33190"/>
<sequence length="181" mass="19332">MDDDDRLLWDRALALAGVAAAVAAVLFTVARPDTGPAYALTPNGDGSVTFVIDDPSDPAGATEALRAAGIRAVVLPGHRPGGCPADQRGTRDSRTWSTLATAVQGWEYRRTHPDALHSVVIQPGRIPPGAVLAIGTIEARLDGEHRLVVYPELFTEPGPACYETDLNVDKLMRIEQQLRSS</sequence>
<organism evidence="2 3">
    <name type="scientific">Dactylosporangium aurantiacum</name>
    <dbReference type="NCBI Taxonomy" id="35754"/>
    <lineage>
        <taxon>Bacteria</taxon>
        <taxon>Bacillati</taxon>
        <taxon>Actinomycetota</taxon>
        <taxon>Actinomycetes</taxon>
        <taxon>Micromonosporales</taxon>
        <taxon>Micromonosporaceae</taxon>
        <taxon>Dactylosporangium</taxon>
    </lineage>
</organism>
<evidence type="ECO:0000256" key="1">
    <source>
        <dbReference type="SAM" id="Phobius"/>
    </source>
</evidence>
<keyword evidence="1" id="KW-0472">Membrane</keyword>